<reference evidence="1 2" key="1">
    <citation type="submission" date="2018-11" db="EMBL/GenBank/DDBJ databases">
        <title>Chitinophaga lutea sp.nov., isolate from arsenic contaminated soil.</title>
        <authorList>
            <person name="Zong Y."/>
        </authorList>
    </citation>
    <scope>NUCLEOTIDE SEQUENCE [LARGE SCALE GENOMIC DNA]</scope>
    <source>
        <strain evidence="1 2">ZY74</strain>
    </source>
</reference>
<proteinExistence type="predicted"/>
<dbReference type="AlphaFoldDB" id="A0A3N4QQS9"/>
<evidence type="ECO:0000313" key="1">
    <source>
        <dbReference type="EMBL" id="RPE13934.1"/>
    </source>
</evidence>
<accession>A0A3N4QQS9</accession>
<keyword evidence="2" id="KW-1185">Reference proteome</keyword>
<evidence type="ECO:0000313" key="2">
    <source>
        <dbReference type="Proteomes" id="UP000278351"/>
    </source>
</evidence>
<dbReference type="EMBL" id="RPDH01000001">
    <property type="protein sequence ID" value="RPE13934.1"/>
    <property type="molecule type" value="Genomic_DNA"/>
</dbReference>
<dbReference type="Proteomes" id="UP000278351">
    <property type="component" value="Unassembled WGS sequence"/>
</dbReference>
<sequence>MGGAMFVEKVGAPFIFKWMNKKAFAGFSIISFRFFTPVHEMTTFHPVNEEISSFVNIHTIVSLQTIA</sequence>
<gene>
    <name evidence="1" type="ORF">EGT74_10600</name>
</gene>
<protein>
    <submittedName>
        <fullName evidence="1">Uncharacterized protein</fullName>
    </submittedName>
</protein>
<name>A0A3N4QQS9_9BACT</name>
<comment type="caution">
    <text evidence="1">The sequence shown here is derived from an EMBL/GenBank/DDBJ whole genome shotgun (WGS) entry which is preliminary data.</text>
</comment>
<organism evidence="1 2">
    <name type="scientific">Chitinophaga lutea</name>
    <dbReference type="NCBI Taxonomy" id="2488634"/>
    <lineage>
        <taxon>Bacteria</taxon>
        <taxon>Pseudomonadati</taxon>
        <taxon>Bacteroidota</taxon>
        <taxon>Chitinophagia</taxon>
        <taxon>Chitinophagales</taxon>
        <taxon>Chitinophagaceae</taxon>
        <taxon>Chitinophaga</taxon>
    </lineage>
</organism>